<dbReference type="AlphaFoldDB" id="M6WTM3"/>
<organism evidence="1 2">
    <name type="scientific">Leptospira borgpetersenii serovar Pomona str. 200901868</name>
    <dbReference type="NCBI Taxonomy" id="1192866"/>
    <lineage>
        <taxon>Bacteria</taxon>
        <taxon>Pseudomonadati</taxon>
        <taxon>Spirochaetota</taxon>
        <taxon>Spirochaetia</taxon>
        <taxon>Leptospirales</taxon>
        <taxon>Leptospiraceae</taxon>
        <taxon>Leptospira</taxon>
    </lineage>
</organism>
<comment type="caution">
    <text evidence="1">The sequence shown here is derived from an EMBL/GenBank/DDBJ whole genome shotgun (WGS) entry which is preliminary data.</text>
</comment>
<evidence type="ECO:0000313" key="2">
    <source>
        <dbReference type="Proteomes" id="UP000012159"/>
    </source>
</evidence>
<proteinExistence type="predicted"/>
<feature type="non-terminal residue" evidence="1">
    <location>
        <position position="1"/>
    </location>
</feature>
<evidence type="ECO:0000313" key="1">
    <source>
        <dbReference type="EMBL" id="EMO65118.1"/>
    </source>
</evidence>
<gene>
    <name evidence="1" type="ORF">LEP1GSC133_0730</name>
</gene>
<accession>M6WTM3</accession>
<dbReference type="Proteomes" id="UP000012159">
    <property type="component" value="Unassembled WGS sequence"/>
</dbReference>
<sequence length="63" mass="7516">RALILDISNEQTESTKELSKFQTEKLIETIYKLHPELKKKKLENGRRINILLFQKTFLNSDRL</sequence>
<reference evidence="1 2" key="1">
    <citation type="submission" date="2013-01" db="EMBL/GenBank/DDBJ databases">
        <authorList>
            <person name="Harkins D.M."/>
            <person name="Durkin A.S."/>
            <person name="Brinkac L.M."/>
            <person name="Haft D.H."/>
            <person name="Selengut J.D."/>
            <person name="Sanka R."/>
            <person name="DePew J."/>
            <person name="Purushe J."/>
            <person name="Picardeau M."/>
            <person name="Werts C."/>
            <person name="Goarant C."/>
            <person name="Vinetz J.M."/>
            <person name="Sutton G.G."/>
            <person name="Nierman W.C."/>
            <person name="Fouts D.E."/>
        </authorList>
    </citation>
    <scope>NUCLEOTIDE SEQUENCE [LARGE SCALE GENOMIC DNA]</scope>
    <source>
        <strain evidence="1 2">200901868</strain>
    </source>
</reference>
<name>M6WTM3_LEPBO</name>
<dbReference type="EMBL" id="AKWF02000011">
    <property type="protein sequence ID" value="EMO65118.1"/>
    <property type="molecule type" value="Genomic_DNA"/>
</dbReference>
<protein>
    <submittedName>
        <fullName evidence="1">Uncharacterized protein</fullName>
    </submittedName>
</protein>